<name>A0A3R8SNB4_9MICO</name>
<reference evidence="6 7" key="1">
    <citation type="submission" date="2018-07" db="EMBL/GenBank/DDBJ databases">
        <title>Brachybacteriurn paraconglorneratum KCTC 9916.</title>
        <authorList>
            <person name="Li Y."/>
        </authorList>
    </citation>
    <scope>NUCLEOTIDE SEQUENCE [LARGE SCALE GENOMIC DNA]</scope>
    <source>
        <strain evidence="6 7">KCTC 9916</strain>
    </source>
</reference>
<dbReference type="InterPro" id="IPR050707">
    <property type="entry name" value="HTH_MetabolicPath_Reg"/>
</dbReference>
<dbReference type="InterPro" id="IPR036388">
    <property type="entry name" value="WH-like_DNA-bd_sf"/>
</dbReference>
<keyword evidence="1" id="KW-0805">Transcription regulation</keyword>
<dbReference type="Pfam" id="PF09339">
    <property type="entry name" value="HTH_IclR"/>
    <property type="match status" value="1"/>
</dbReference>
<dbReference type="InterPro" id="IPR029016">
    <property type="entry name" value="GAF-like_dom_sf"/>
</dbReference>
<dbReference type="GO" id="GO:0045892">
    <property type="term" value="P:negative regulation of DNA-templated transcription"/>
    <property type="evidence" value="ECO:0007669"/>
    <property type="project" value="TreeGrafter"/>
</dbReference>
<evidence type="ECO:0000313" key="7">
    <source>
        <dbReference type="Proteomes" id="UP000274327"/>
    </source>
</evidence>
<keyword evidence="7" id="KW-1185">Reference proteome</keyword>
<dbReference type="InterPro" id="IPR005471">
    <property type="entry name" value="Tscrpt_reg_IclR_N"/>
</dbReference>
<evidence type="ECO:0000313" key="6">
    <source>
        <dbReference type="EMBL" id="RRR17459.1"/>
    </source>
</evidence>
<dbReference type="Pfam" id="PF01614">
    <property type="entry name" value="IclR_C"/>
    <property type="match status" value="1"/>
</dbReference>
<dbReference type="SUPFAM" id="SSF46785">
    <property type="entry name" value="Winged helix' DNA-binding domain"/>
    <property type="match status" value="1"/>
</dbReference>
<dbReference type="GeneID" id="78122119"/>
<dbReference type="Proteomes" id="UP000274327">
    <property type="component" value="Unassembled WGS sequence"/>
</dbReference>
<evidence type="ECO:0000259" key="5">
    <source>
        <dbReference type="PROSITE" id="PS51078"/>
    </source>
</evidence>
<sequence length="267" mass="28517">MTERATTERSTTAHGAVQSVDRAVKVLETIAREDGASVAAIARELEVHASTASRLVASLERHDLVERGDDGAVQLGVGLLRLASAARPRRDLTAIAGPVCEALAEELGETVNVAVLRGGVAVNLYQAQARSTVAMHNWVGDRTVLHATSSGKMLLAHLDPAQRRELLRGELESFTARTLTDPAALERQLDEARERGWAQAVEEFEEGLVALAAPVRGPEGTVIAAVSAAGPAYRLAPERLPEAAEVLRAATEEISRRLGHRGDLRDL</sequence>
<feature type="domain" description="IclR-ED" evidence="5">
    <location>
        <begin position="78"/>
        <end position="260"/>
    </location>
</feature>
<dbReference type="InterPro" id="IPR014757">
    <property type="entry name" value="Tscrpt_reg_IclR_C"/>
</dbReference>
<dbReference type="GO" id="GO:0003677">
    <property type="term" value="F:DNA binding"/>
    <property type="evidence" value="ECO:0007669"/>
    <property type="project" value="UniProtKB-KW"/>
</dbReference>
<evidence type="ECO:0000259" key="4">
    <source>
        <dbReference type="PROSITE" id="PS51077"/>
    </source>
</evidence>
<evidence type="ECO:0000256" key="2">
    <source>
        <dbReference type="ARBA" id="ARBA00023125"/>
    </source>
</evidence>
<dbReference type="InterPro" id="IPR036390">
    <property type="entry name" value="WH_DNA-bd_sf"/>
</dbReference>
<feature type="domain" description="HTH iclR-type" evidence="4">
    <location>
        <begin position="17"/>
        <end position="77"/>
    </location>
</feature>
<dbReference type="SMART" id="SM00346">
    <property type="entry name" value="HTH_ICLR"/>
    <property type="match status" value="1"/>
</dbReference>
<evidence type="ECO:0000256" key="3">
    <source>
        <dbReference type="ARBA" id="ARBA00023163"/>
    </source>
</evidence>
<dbReference type="AlphaFoldDB" id="A0A3R8SNB4"/>
<dbReference type="EMBL" id="QOCI01000013">
    <property type="protein sequence ID" value="RRR17459.1"/>
    <property type="molecule type" value="Genomic_DNA"/>
</dbReference>
<dbReference type="PANTHER" id="PTHR30136">
    <property type="entry name" value="HELIX-TURN-HELIX TRANSCRIPTIONAL REGULATOR, ICLR FAMILY"/>
    <property type="match status" value="1"/>
</dbReference>
<evidence type="ECO:0000256" key="1">
    <source>
        <dbReference type="ARBA" id="ARBA00023015"/>
    </source>
</evidence>
<gene>
    <name evidence="6" type="ORF">DS079_13945</name>
</gene>
<dbReference type="RefSeq" id="WP_126988460.1">
    <property type="nucleotide sequence ID" value="NZ_JALXWX010000025.1"/>
</dbReference>
<keyword evidence="2" id="KW-0238">DNA-binding</keyword>
<dbReference type="PROSITE" id="PS51078">
    <property type="entry name" value="ICLR_ED"/>
    <property type="match status" value="1"/>
</dbReference>
<comment type="caution">
    <text evidence="6">The sequence shown here is derived from an EMBL/GenBank/DDBJ whole genome shotgun (WGS) entry which is preliminary data.</text>
</comment>
<keyword evidence="3" id="KW-0804">Transcription</keyword>
<protein>
    <submittedName>
        <fullName evidence="6">IclR family transcriptional regulator</fullName>
    </submittedName>
</protein>
<dbReference type="PANTHER" id="PTHR30136:SF24">
    <property type="entry name" value="HTH-TYPE TRANSCRIPTIONAL REPRESSOR ALLR"/>
    <property type="match status" value="1"/>
</dbReference>
<dbReference type="GO" id="GO:0003700">
    <property type="term" value="F:DNA-binding transcription factor activity"/>
    <property type="evidence" value="ECO:0007669"/>
    <property type="project" value="TreeGrafter"/>
</dbReference>
<proteinExistence type="predicted"/>
<dbReference type="PROSITE" id="PS51077">
    <property type="entry name" value="HTH_ICLR"/>
    <property type="match status" value="1"/>
</dbReference>
<organism evidence="6 7">
    <name type="scientific">Brachybacterium paraconglomeratum</name>
    <dbReference type="NCBI Taxonomy" id="173362"/>
    <lineage>
        <taxon>Bacteria</taxon>
        <taxon>Bacillati</taxon>
        <taxon>Actinomycetota</taxon>
        <taxon>Actinomycetes</taxon>
        <taxon>Micrococcales</taxon>
        <taxon>Dermabacteraceae</taxon>
        <taxon>Brachybacterium</taxon>
    </lineage>
</organism>
<dbReference type="SUPFAM" id="SSF55781">
    <property type="entry name" value="GAF domain-like"/>
    <property type="match status" value="1"/>
</dbReference>
<dbReference type="Gene3D" id="3.30.450.40">
    <property type="match status" value="1"/>
</dbReference>
<dbReference type="Gene3D" id="1.10.10.10">
    <property type="entry name" value="Winged helix-like DNA-binding domain superfamily/Winged helix DNA-binding domain"/>
    <property type="match status" value="1"/>
</dbReference>
<accession>A0A3R8SNB4</accession>